<proteinExistence type="predicted"/>
<keyword evidence="3 6" id="KW-0732">Signal</keyword>
<accession>A0A9P6RJ51</accession>
<dbReference type="OrthoDB" id="407355at2759"/>
<dbReference type="GO" id="GO:0005975">
    <property type="term" value="P:carbohydrate metabolic process"/>
    <property type="evidence" value="ECO:0007669"/>
    <property type="project" value="InterPro"/>
</dbReference>
<evidence type="ECO:0000256" key="4">
    <source>
        <dbReference type="ARBA" id="ARBA00022801"/>
    </source>
</evidence>
<keyword evidence="4" id="KW-0378">Hydrolase</keyword>
<evidence type="ECO:0000256" key="5">
    <source>
        <dbReference type="ARBA" id="ARBA00023277"/>
    </source>
</evidence>
<feature type="domain" description="NodB homology" evidence="7">
    <location>
        <begin position="89"/>
        <end position="274"/>
    </location>
</feature>
<dbReference type="CDD" id="cd10951">
    <property type="entry name" value="CE4_ClCDA_like"/>
    <property type="match status" value="1"/>
</dbReference>
<name>A0A9P6RJ51_9FUNG</name>
<dbReference type="PROSITE" id="PS51677">
    <property type="entry name" value="NODB"/>
    <property type="match status" value="1"/>
</dbReference>
<dbReference type="InterPro" id="IPR002509">
    <property type="entry name" value="NODB_dom"/>
</dbReference>
<feature type="chain" id="PRO_5040117025" description="NodB homology domain-containing protein" evidence="6">
    <location>
        <begin position="22"/>
        <end position="290"/>
    </location>
</feature>
<feature type="signal peptide" evidence="6">
    <location>
        <begin position="1"/>
        <end position="21"/>
    </location>
</feature>
<dbReference type="PANTHER" id="PTHR46471">
    <property type="entry name" value="CHITIN DEACETYLASE"/>
    <property type="match status" value="1"/>
</dbReference>
<evidence type="ECO:0000256" key="3">
    <source>
        <dbReference type="ARBA" id="ARBA00022729"/>
    </source>
</evidence>
<dbReference type="InterPro" id="IPR011330">
    <property type="entry name" value="Glyco_hydro/deAcase_b/a-brl"/>
</dbReference>
<dbReference type="Pfam" id="PF01522">
    <property type="entry name" value="Polysacc_deac_1"/>
    <property type="match status" value="1"/>
</dbReference>
<evidence type="ECO:0000256" key="6">
    <source>
        <dbReference type="SAM" id="SignalP"/>
    </source>
</evidence>
<dbReference type="EMBL" id="JAAAIN010000131">
    <property type="protein sequence ID" value="KAG0319764.1"/>
    <property type="molecule type" value="Genomic_DNA"/>
</dbReference>
<evidence type="ECO:0000259" key="7">
    <source>
        <dbReference type="PROSITE" id="PS51677"/>
    </source>
</evidence>
<dbReference type="GO" id="GO:0016810">
    <property type="term" value="F:hydrolase activity, acting on carbon-nitrogen (but not peptide) bonds"/>
    <property type="evidence" value="ECO:0007669"/>
    <property type="project" value="InterPro"/>
</dbReference>
<dbReference type="Gene3D" id="3.20.20.370">
    <property type="entry name" value="Glycoside hydrolase/deacetylase"/>
    <property type="match status" value="1"/>
</dbReference>
<keyword evidence="2" id="KW-0479">Metal-binding</keyword>
<dbReference type="SUPFAM" id="SSF88713">
    <property type="entry name" value="Glycoside hydrolase/deacetylase"/>
    <property type="match status" value="1"/>
</dbReference>
<comment type="cofactor">
    <cofactor evidence="1">
        <name>Co(2+)</name>
        <dbReference type="ChEBI" id="CHEBI:48828"/>
    </cofactor>
</comment>
<dbReference type="Proteomes" id="UP000823405">
    <property type="component" value="Unassembled WGS sequence"/>
</dbReference>
<evidence type="ECO:0000313" key="9">
    <source>
        <dbReference type="Proteomes" id="UP000823405"/>
    </source>
</evidence>
<evidence type="ECO:0000256" key="2">
    <source>
        <dbReference type="ARBA" id="ARBA00022723"/>
    </source>
</evidence>
<dbReference type="PANTHER" id="PTHR46471:SF2">
    <property type="entry name" value="CHITIN DEACETYLASE-RELATED"/>
    <property type="match status" value="1"/>
</dbReference>
<organism evidence="8 9">
    <name type="scientific">Linnemannia gamsii</name>
    <dbReference type="NCBI Taxonomy" id="64522"/>
    <lineage>
        <taxon>Eukaryota</taxon>
        <taxon>Fungi</taxon>
        <taxon>Fungi incertae sedis</taxon>
        <taxon>Mucoromycota</taxon>
        <taxon>Mortierellomycotina</taxon>
        <taxon>Mortierellomycetes</taxon>
        <taxon>Mortierellales</taxon>
        <taxon>Mortierellaceae</taxon>
        <taxon>Linnemannia</taxon>
    </lineage>
</organism>
<evidence type="ECO:0000313" key="8">
    <source>
        <dbReference type="EMBL" id="KAG0319764.1"/>
    </source>
</evidence>
<protein>
    <recommendedName>
        <fullName evidence="7">NodB homology domain-containing protein</fullName>
    </recommendedName>
</protein>
<evidence type="ECO:0000256" key="1">
    <source>
        <dbReference type="ARBA" id="ARBA00001941"/>
    </source>
</evidence>
<dbReference type="AlphaFoldDB" id="A0A9P6RJ51"/>
<sequence length="290" mass="32068">MTSMIRMVLAVLLFAAATATAVTSTNPEILTTYDKSLSTTANISLATKSVPDLSGRDESDADGSILGLELPAVYESDGATIISRCTVPDTVALTYDDGPFMYTDTLLDILEEKGVKATFFILGDSNSRLSDYKEMVQRAHREGHQIASHTWSHKDLSMMDSQQIREEMTELDHAIENLLGVKPVYMRPPFGGLSTTAKKTLASMGYNIVLWNHDTNDWRHPSDVNENLIPIRQAVSSGDTQGHIILMHDVIEKTVTELTLQAIELVRSKGFRMVTVGECLGKPKSAWYRE</sequence>
<dbReference type="GO" id="GO:0046872">
    <property type="term" value="F:metal ion binding"/>
    <property type="evidence" value="ECO:0007669"/>
    <property type="project" value="UniProtKB-KW"/>
</dbReference>
<comment type="caution">
    <text evidence="8">The sequence shown here is derived from an EMBL/GenBank/DDBJ whole genome shotgun (WGS) entry which is preliminary data.</text>
</comment>
<reference evidence="8" key="1">
    <citation type="journal article" date="2020" name="Fungal Divers.">
        <title>Resolving the Mortierellaceae phylogeny through synthesis of multi-gene phylogenetics and phylogenomics.</title>
        <authorList>
            <person name="Vandepol N."/>
            <person name="Liber J."/>
            <person name="Desiro A."/>
            <person name="Na H."/>
            <person name="Kennedy M."/>
            <person name="Barry K."/>
            <person name="Grigoriev I.V."/>
            <person name="Miller A.N."/>
            <person name="O'Donnell K."/>
            <person name="Stajich J.E."/>
            <person name="Bonito G."/>
        </authorList>
    </citation>
    <scope>NUCLEOTIDE SEQUENCE</scope>
    <source>
        <strain evidence="8">NVP60</strain>
    </source>
</reference>
<keyword evidence="5" id="KW-0119">Carbohydrate metabolism</keyword>
<keyword evidence="9" id="KW-1185">Reference proteome</keyword>
<gene>
    <name evidence="8" type="ORF">BGZ97_001499</name>
</gene>